<dbReference type="NCBIfam" id="NF003967">
    <property type="entry name" value="PRK05461.1"/>
    <property type="match status" value="1"/>
</dbReference>
<dbReference type="InterPro" id="IPR023065">
    <property type="entry name" value="Uncharacterised_ApaG"/>
</dbReference>
<proteinExistence type="inferred from homology"/>
<dbReference type="PROSITE" id="PS51087">
    <property type="entry name" value="APAG"/>
    <property type="match status" value="1"/>
</dbReference>
<dbReference type="Pfam" id="PF04379">
    <property type="entry name" value="DUF525"/>
    <property type="match status" value="1"/>
</dbReference>
<accession>A0ABN1FM80</accession>
<dbReference type="Proteomes" id="UP001424441">
    <property type="component" value="Unassembled WGS sequence"/>
</dbReference>
<keyword evidence="5" id="KW-1185">Reference proteome</keyword>
<evidence type="ECO:0000313" key="5">
    <source>
        <dbReference type="Proteomes" id="UP001424441"/>
    </source>
</evidence>
<reference evidence="4 5" key="1">
    <citation type="journal article" date="2019" name="Int. J. Syst. Evol. Microbiol.">
        <title>The Global Catalogue of Microorganisms (GCM) 10K type strain sequencing project: providing services to taxonomists for standard genome sequencing and annotation.</title>
        <authorList>
            <consortium name="The Broad Institute Genomics Platform"/>
            <consortium name="The Broad Institute Genome Sequencing Center for Infectious Disease"/>
            <person name="Wu L."/>
            <person name="Ma J."/>
        </authorList>
    </citation>
    <scope>NUCLEOTIDE SEQUENCE [LARGE SCALE GENOMIC DNA]</scope>
    <source>
        <strain evidence="4 5">JCM 15115</strain>
    </source>
</reference>
<dbReference type="Gene3D" id="2.60.40.1470">
    <property type="entry name" value="ApaG domain"/>
    <property type="match status" value="1"/>
</dbReference>
<dbReference type="InterPro" id="IPR036767">
    <property type="entry name" value="ApaG_sf"/>
</dbReference>
<dbReference type="SUPFAM" id="SSF110069">
    <property type="entry name" value="ApaG-like"/>
    <property type="match status" value="1"/>
</dbReference>
<evidence type="ECO:0000256" key="1">
    <source>
        <dbReference type="ARBA" id="ARBA00017693"/>
    </source>
</evidence>
<evidence type="ECO:0000313" key="4">
    <source>
        <dbReference type="EMBL" id="GAA0593754.1"/>
    </source>
</evidence>
<organism evidence="4 5">
    <name type="scientific">Paenochrobactrum glaciei</name>
    <dbReference type="NCBI Taxonomy" id="486407"/>
    <lineage>
        <taxon>Bacteria</taxon>
        <taxon>Pseudomonadati</taxon>
        <taxon>Pseudomonadota</taxon>
        <taxon>Alphaproteobacteria</taxon>
        <taxon>Hyphomicrobiales</taxon>
        <taxon>Brucellaceae</taxon>
        <taxon>Paenochrobactrum</taxon>
    </lineage>
</organism>
<dbReference type="HAMAP" id="MF_00791">
    <property type="entry name" value="ApaG"/>
    <property type="match status" value="1"/>
</dbReference>
<dbReference type="PANTHER" id="PTHR14289">
    <property type="entry name" value="F-BOX ONLY PROTEIN 3"/>
    <property type="match status" value="1"/>
</dbReference>
<name>A0ABN1FM80_9HYPH</name>
<comment type="caution">
    <text evidence="4">The sequence shown here is derived from an EMBL/GenBank/DDBJ whole genome shotgun (WGS) entry which is preliminary data.</text>
</comment>
<evidence type="ECO:0000259" key="3">
    <source>
        <dbReference type="PROSITE" id="PS51087"/>
    </source>
</evidence>
<evidence type="ECO:0000256" key="2">
    <source>
        <dbReference type="HAMAP-Rule" id="MF_00791"/>
    </source>
</evidence>
<dbReference type="EMBL" id="BAAADE010000001">
    <property type="protein sequence ID" value="GAA0593754.1"/>
    <property type="molecule type" value="Genomic_DNA"/>
</dbReference>
<feature type="domain" description="ApaG" evidence="3">
    <location>
        <begin position="3"/>
        <end position="127"/>
    </location>
</feature>
<protein>
    <recommendedName>
        <fullName evidence="1 2">Protein ApaG</fullName>
    </recommendedName>
</protein>
<dbReference type="InterPro" id="IPR007474">
    <property type="entry name" value="ApaG_domain"/>
</dbReference>
<dbReference type="PANTHER" id="PTHR14289:SF16">
    <property type="entry name" value="POLYMERASE DELTA-INTERACTING PROTEIN 2"/>
    <property type="match status" value="1"/>
</dbReference>
<dbReference type="RefSeq" id="WP_343801156.1">
    <property type="nucleotide sequence ID" value="NZ_BAAADE010000001.1"/>
</dbReference>
<gene>
    <name evidence="2 4" type="primary">apaG</name>
    <name evidence="4" type="ORF">GCM10008943_06010</name>
</gene>
<sequence>MYRATTHDIEITVEPFYLEEQSEPDEGRYFWGYRVTIANLSKASVCLRSRYWKITDGTGKTEEVHGPGVVGEQPVIEPGDSYQYSSGCPLKTDSGMMVGSYQMQSADGTAFEVHVPAFSLDMPDSRRTLN</sequence>